<dbReference type="AlphaFoldDB" id="A0A9P6RBF5"/>
<proteinExistence type="predicted"/>
<evidence type="ECO:0000313" key="2">
    <source>
        <dbReference type="Proteomes" id="UP000738325"/>
    </source>
</evidence>
<reference evidence="1" key="1">
    <citation type="journal article" date="2020" name="Fungal Divers.">
        <title>Resolving the Mortierellaceae phylogeny through synthesis of multi-gene phylogenetics and phylogenomics.</title>
        <authorList>
            <person name="Vandepol N."/>
            <person name="Liber J."/>
            <person name="Desiro A."/>
            <person name="Na H."/>
            <person name="Kennedy M."/>
            <person name="Barry K."/>
            <person name="Grigoriev I.V."/>
            <person name="Miller A.N."/>
            <person name="O'Donnell K."/>
            <person name="Stajich J.E."/>
            <person name="Bonito G."/>
        </authorList>
    </citation>
    <scope>NUCLEOTIDE SEQUENCE</scope>
    <source>
        <strain evidence="1">REB-010B</strain>
    </source>
</reference>
<dbReference type="Gene3D" id="1.10.8.10">
    <property type="entry name" value="DNA helicase RuvA subunit, C-terminal domain"/>
    <property type="match status" value="1"/>
</dbReference>
<organism evidence="1 2">
    <name type="scientific">Dissophora globulifera</name>
    <dbReference type="NCBI Taxonomy" id="979702"/>
    <lineage>
        <taxon>Eukaryota</taxon>
        <taxon>Fungi</taxon>
        <taxon>Fungi incertae sedis</taxon>
        <taxon>Mucoromycota</taxon>
        <taxon>Mortierellomycotina</taxon>
        <taxon>Mortierellomycetes</taxon>
        <taxon>Mortierellales</taxon>
        <taxon>Mortierellaceae</taxon>
        <taxon>Dissophora</taxon>
    </lineage>
</organism>
<gene>
    <name evidence="1" type="ORF">BGZ99_006874</name>
</gene>
<name>A0A9P6RBF5_9FUNG</name>
<sequence length="120" mass="13305">MFYLYTSTVPPSEREVNLTILPEAFPMVEKELCKFELESHRGNIGAGTNALLEVLDLTVQPEPQAAVSLATETPPPLSLRQSPDILSQSAILLPITSASQQQLRVDEDYARTFAAIDEYR</sequence>
<feature type="non-terminal residue" evidence="1">
    <location>
        <position position="120"/>
    </location>
</feature>
<accession>A0A9P6RBF5</accession>
<dbReference type="OrthoDB" id="9942608at2759"/>
<evidence type="ECO:0000313" key="1">
    <source>
        <dbReference type="EMBL" id="KAG0316469.1"/>
    </source>
</evidence>
<dbReference type="Proteomes" id="UP000738325">
    <property type="component" value="Unassembled WGS sequence"/>
</dbReference>
<keyword evidence="2" id="KW-1185">Reference proteome</keyword>
<dbReference type="EMBL" id="JAAAIP010000479">
    <property type="protein sequence ID" value="KAG0316469.1"/>
    <property type="molecule type" value="Genomic_DNA"/>
</dbReference>
<protein>
    <submittedName>
        <fullName evidence="1">Uncharacterized protein</fullName>
    </submittedName>
</protein>
<comment type="caution">
    <text evidence="1">The sequence shown here is derived from an EMBL/GenBank/DDBJ whole genome shotgun (WGS) entry which is preliminary data.</text>
</comment>